<protein>
    <submittedName>
        <fullName evidence="1">Uncharacterized protein</fullName>
    </submittedName>
</protein>
<accession>A0A3M7T2S4</accession>
<keyword evidence="2" id="KW-1185">Reference proteome</keyword>
<evidence type="ECO:0000313" key="2">
    <source>
        <dbReference type="Proteomes" id="UP000276133"/>
    </source>
</evidence>
<reference evidence="1 2" key="1">
    <citation type="journal article" date="2018" name="Sci. Rep.">
        <title>Genomic signatures of local adaptation to the degree of environmental predictability in rotifers.</title>
        <authorList>
            <person name="Franch-Gras L."/>
            <person name="Hahn C."/>
            <person name="Garcia-Roger E.M."/>
            <person name="Carmona M.J."/>
            <person name="Serra M."/>
            <person name="Gomez A."/>
        </authorList>
    </citation>
    <scope>NUCLEOTIDE SEQUENCE [LARGE SCALE GENOMIC DNA]</scope>
    <source>
        <strain evidence="1">HYR1</strain>
    </source>
</reference>
<proteinExistence type="predicted"/>
<name>A0A3M7T2S4_BRAPC</name>
<gene>
    <name evidence="1" type="ORF">BpHYR1_033549</name>
</gene>
<dbReference type="EMBL" id="REGN01000385">
    <property type="protein sequence ID" value="RNA42316.1"/>
    <property type="molecule type" value="Genomic_DNA"/>
</dbReference>
<dbReference type="AlphaFoldDB" id="A0A3M7T2S4"/>
<comment type="caution">
    <text evidence="1">The sequence shown here is derived from an EMBL/GenBank/DDBJ whole genome shotgun (WGS) entry which is preliminary data.</text>
</comment>
<sequence>MFQGFNDDCENSNPNNLKLVEKETVQQKIHKIKTTYQLSITNLVTISYLIEKSFNGKVKQIRSAVIFPKDMSKDILTNYASLLIFVSSFQILKKELIRNMLPAQGTILVIELNDLKRSWIVS</sequence>
<evidence type="ECO:0000313" key="1">
    <source>
        <dbReference type="EMBL" id="RNA42316.1"/>
    </source>
</evidence>
<dbReference type="Proteomes" id="UP000276133">
    <property type="component" value="Unassembled WGS sequence"/>
</dbReference>
<organism evidence="1 2">
    <name type="scientific">Brachionus plicatilis</name>
    <name type="common">Marine rotifer</name>
    <name type="synonym">Brachionus muelleri</name>
    <dbReference type="NCBI Taxonomy" id="10195"/>
    <lineage>
        <taxon>Eukaryota</taxon>
        <taxon>Metazoa</taxon>
        <taxon>Spiralia</taxon>
        <taxon>Gnathifera</taxon>
        <taxon>Rotifera</taxon>
        <taxon>Eurotatoria</taxon>
        <taxon>Monogononta</taxon>
        <taxon>Pseudotrocha</taxon>
        <taxon>Ploima</taxon>
        <taxon>Brachionidae</taxon>
        <taxon>Brachionus</taxon>
    </lineage>
</organism>